<name>A0A975BS36_9BACT</name>
<sequence>MIMFSDPVRTKKPAILLGVSSDFSQLSRVVGRNEKKI</sequence>
<gene>
    <name evidence="1" type="ORF">dnm_064680</name>
</gene>
<evidence type="ECO:0000313" key="2">
    <source>
        <dbReference type="Proteomes" id="UP000663722"/>
    </source>
</evidence>
<dbReference type="EMBL" id="CP061800">
    <property type="protein sequence ID" value="QTA90407.1"/>
    <property type="molecule type" value="Genomic_DNA"/>
</dbReference>
<keyword evidence="2" id="KW-1185">Reference proteome</keyword>
<protein>
    <submittedName>
        <fullName evidence="1">Uncharacterized protein</fullName>
    </submittedName>
</protein>
<reference evidence="1" key="1">
    <citation type="journal article" date="2021" name="Microb. Physiol.">
        <title>Proteogenomic Insights into the Physiology of Marine, Sulfate-Reducing, Filamentous Desulfonema limicola and Desulfonema magnum.</title>
        <authorList>
            <person name="Schnaars V."/>
            <person name="Wohlbrand L."/>
            <person name="Scheve S."/>
            <person name="Hinrichs C."/>
            <person name="Reinhardt R."/>
            <person name="Rabus R."/>
        </authorList>
    </citation>
    <scope>NUCLEOTIDE SEQUENCE</scope>
    <source>
        <strain evidence="1">4be13</strain>
    </source>
</reference>
<evidence type="ECO:0000313" key="1">
    <source>
        <dbReference type="EMBL" id="QTA90407.1"/>
    </source>
</evidence>
<accession>A0A975BS36</accession>
<proteinExistence type="predicted"/>
<organism evidence="1 2">
    <name type="scientific">Desulfonema magnum</name>
    <dbReference type="NCBI Taxonomy" id="45655"/>
    <lineage>
        <taxon>Bacteria</taxon>
        <taxon>Pseudomonadati</taxon>
        <taxon>Thermodesulfobacteriota</taxon>
        <taxon>Desulfobacteria</taxon>
        <taxon>Desulfobacterales</taxon>
        <taxon>Desulfococcaceae</taxon>
        <taxon>Desulfonema</taxon>
    </lineage>
</organism>
<dbReference type="Proteomes" id="UP000663722">
    <property type="component" value="Chromosome"/>
</dbReference>
<dbReference type="KEGG" id="dmm:dnm_064680"/>
<dbReference type="AlphaFoldDB" id="A0A975BS36"/>